<organism evidence="8 9">
    <name type="scientific">Roseibacillus persicicus</name>
    <dbReference type="NCBI Taxonomy" id="454148"/>
    <lineage>
        <taxon>Bacteria</taxon>
        <taxon>Pseudomonadati</taxon>
        <taxon>Verrucomicrobiota</taxon>
        <taxon>Verrucomicrobiia</taxon>
        <taxon>Verrucomicrobiales</taxon>
        <taxon>Verrucomicrobiaceae</taxon>
        <taxon>Roseibacillus</taxon>
    </lineage>
</organism>
<sequence length="1530" mass="165810">MNTLSVANPRTMNNAIKTILLVVTLVLISCFTMIDWSDPSSSAKSPSESSAQVAAEQKEHGNHPSIPEPEKITEMRLVRADQEQIAPPNVAAAAPKFDPRFEQPATQAGLFGPDEATMQKHAAEALARSQREKAEAEEWARENHWPLAGVNEDGMGFEIMRLENGAPVYNGTQNTNARISHNVSRINQFDTPGSNPNLSGDDWTVALFELGKPRLSHHDFALYSDLGSPRVTYRDEGIRCEKVLNEIQDHATHVLGTLIGNGYSEPDARGMAWLANAVAFNWCDDDAEMRSIGATAPNQPDRVYVSNHSYGEIAGWAKLTPSNLLGDAFGGKKWVGRAGDSEPRAFGLYGSTAREYDKTCRLAPYLLPFIAAGNDRGELPSHLQEVQWPAYNADGTVNSSPNEAVWGLSAGDAPGPDGGTSGFDSILTSSIGKNPMIVGNFQDAVSSDSRSISGIEMVSSSGFGPTDDGRIKPDIVANGAAVYSATKGADDAYGDKTGTSMATPGAAGTALLLHQHYKNLTGQTMRASTLKALMIHTATDILNPGPDYKSGWGLVDAWKATQHIDLHADHPGNFHIYEDFLSEERREIRLQFTASSPVKATLVWTDPEGSTKSNLDDPTPVLVNDLDIVLRGPNGTFYRAPQLNLSNPNALPVYSGNAIDTVEQLGGGQQDIPAMPGIYELIISYDGDLSEPSAQDPDNKKQVFSLMLEGNTPESIGTLADAVDSLDRSFTRPTSGAVAGFAYQADASANDSDRAVNLPIDHSESAACETTVDGPTTVSFSWGVSSEANYDYLRFYLDDTLIEEISGDVATHVYAYVVPAGSHTLRWSYEKDSNTNSGSDQGWVDAISFNNFTDGIDNSDYLWTQTSLSSLPWGNIEIEASAIPTGDIARSGDVEPLEYSEMTTTIEGPALVQFTMAQTAPNGTLRAKWPTGFILHSKGNVYRRYSAILGPGSHEFTFSWRNPVEESGHGLIDQFMVTPLPDDGSLGQAADIPLDAEYTDLMLADASEAAWIPDVSNAAPTGRSREPGASAIRTVFTPMSEFPNTTNNTAVTYTVKGPSLLSFWWQCTGAPDGNLKLEVLQVNVDTEYHDASPASNGPRALEPISGGTGWQQVYYEVPDGLYVFRWSYTAGANDVPGSAWLDQISVTPDATHPARGLDHWSQRWESYGDAGWYAESDNSNGGIDSTSHGKISDNESTTLTTTVVGPKKLFFNWKVSSEANWDFLRFTMDGEELVPGISGTTDWSTVKIDIPAGNHVLRWTYEKDISNSLGEDRGWVDSVAILRPDFGIASVNVQSASGYNLISIRKDQTAGFFLEASTDLLNWTTLGATPSSLNSSGMISPRLENYSTLDSTTERSRYYRLRFEPEVAIEIENPDFEVPFLISANPPFLQSGPGWTDDNDGEGQTVFEFVQGFSSTGLNHFSVAGGTYAETKDSFFTYSGVLSVTAAIGNRPGFTTPNNVSSVALMNQGELARSSHFATNIPEGTFKDGFPASFDFFSTDPDSYYDVKVRLISEGSRSNFDNVRVVLEPR</sequence>
<dbReference type="PROSITE" id="PS51892">
    <property type="entry name" value="SUBTILASE"/>
    <property type="match status" value="1"/>
</dbReference>
<dbReference type="GO" id="GO:0004252">
    <property type="term" value="F:serine-type endopeptidase activity"/>
    <property type="evidence" value="ECO:0007669"/>
    <property type="project" value="InterPro"/>
</dbReference>
<dbReference type="PANTHER" id="PTHR43399">
    <property type="entry name" value="SUBTILISIN-RELATED"/>
    <property type="match status" value="1"/>
</dbReference>
<comment type="caution">
    <text evidence="8">The sequence shown here is derived from an EMBL/GenBank/DDBJ whole genome shotgun (WGS) entry which is preliminary data.</text>
</comment>
<dbReference type="InterPro" id="IPR051048">
    <property type="entry name" value="Peptidase_S8/S53_subtilisin"/>
</dbReference>
<dbReference type="InterPro" id="IPR008979">
    <property type="entry name" value="Galactose-bd-like_sf"/>
</dbReference>
<dbReference type="InterPro" id="IPR023828">
    <property type="entry name" value="Peptidase_S8_Ser-AS"/>
</dbReference>
<feature type="domain" description="Peptidase S8/S53" evidence="7">
    <location>
        <begin position="245"/>
        <end position="553"/>
    </location>
</feature>
<dbReference type="Proteomes" id="UP000644507">
    <property type="component" value="Unassembled WGS sequence"/>
</dbReference>
<feature type="compositionally biased region" description="Basic and acidic residues" evidence="6">
    <location>
        <begin position="56"/>
        <end position="70"/>
    </location>
</feature>
<dbReference type="EMBL" id="BMXI01000018">
    <property type="protein sequence ID" value="GHC64900.1"/>
    <property type="molecule type" value="Genomic_DNA"/>
</dbReference>
<name>A0A918TXK7_9BACT</name>
<keyword evidence="3" id="KW-0378">Hydrolase</keyword>
<dbReference type="SUPFAM" id="SSF52743">
    <property type="entry name" value="Subtilisin-like"/>
    <property type="match status" value="1"/>
</dbReference>
<dbReference type="GO" id="GO:0006508">
    <property type="term" value="P:proteolysis"/>
    <property type="evidence" value="ECO:0007669"/>
    <property type="project" value="UniProtKB-KW"/>
</dbReference>
<dbReference type="Gene3D" id="3.40.50.200">
    <property type="entry name" value="Peptidase S8/S53 domain"/>
    <property type="match status" value="1"/>
</dbReference>
<dbReference type="InterPro" id="IPR036852">
    <property type="entry name" value="Peptidase_S8/S53_dom_sf"/>
</dbReference>
<evidence type="ECO:0000256" key="2">
    <source>
        <dbReference type="ARBA" id="ARBA00022670"/>
    </source>
</evidence>
<gene>
    <name evidence="8" type="ORF">GCM10007100_35800</name>
</gene>
<dbReference type="InterPro" id="IPR000209">
    <property type="entry name" value="Peptidase_S8/S53_dom"/>
</dbReference>
<evidence type="ECO:0000256" key="6">
    <source>
        <dbReference type="SAM" id="MobiDB-lite"/>
    </source>
</evidence>
<keyword evidence="4" id="KW-0720">Serine protease</keyword>
<dbReference type="PROSITE" id="PS00138">
    <property type="entry name" value="SUBTILASE_SER"/>
    <property type="match status" value="1"/>
</dbReference>
<dbReference type="Pfam" id="PF00082">
    <property type="entry name" value="Peptidase_S8"/>
    <property type="match status" value="1"/>
</dbReference>
<keyword evidence="9" id="KW-1185">Reference proteome</keyword>
<evidence type="ECO:0000259" key="7">
    <source>
        <dbReference type="Pfam" id="PF00082"/>
    </source>
</evidence>
<evidence type="ECO:0000313" key="9">
    <source>
        <dbReference type="Proteomes" id="UP000644507"/>
    </source>
</evidence>
<protein>
    <recommendedName>
        <fullName evidence="7">Peptidase S8/S53 domain-containing protein</fullName>
    </recommendedName>
</protein>
<dbReference type="Gene3D" id="2.60.120.380">
    <property type="match status" value="1"/>
</dbReference>
<comment type="caution">
    <text evidence="5">Lacks conserved residue(s) required for the propagation of feature annotation.</text>
</comment>
<proteinExistence type="inferred from homology"/>
<evidence type="ECO:0000256" key="5">
    <source>
        <dbReference type="PROSITE-ProRule" id="PRU01240"/>
    </source>
</evidence>
<evidence type="ECO:0000313" key="8">
    <source>
        <dbReference type="EMBL" id="GHC64900.1"/>
    </source>
</evidence>
<evidence type="ECO:0000256" key="3">
    <source>
        <dbReference type="ARBA" id="ARBA00022801"/>
    </source>
</evidence>
<comment type="similarity">
    <text evidence="1 5">Belongs to the peptidase S8 family.</text>
</comment>
<reference evidence="8" key="2">
    <citation type="submission" date="2020-09" db="EMBL/GenBank/DDBJ databases">
        <authorList>
            <person name="Sun Q."/>
            <person name="Kim S."/>
        </authorList>
    </citation>
    <scope>NUCLEOTIDE SEQUENCE</scope>
    <source>
        <strain evidence="8">KCTC 12988</strain>
    </source>
</reference>
<accession>A0A918TXK7</accession>
<dbReference type="SUPFAM" id="SSF49785">
    <property type="entry name" value="Galactose-binding domain-like"/>
    <property type="match status" value="1"/>
</dbReference>
<evidence type="ECO:0000256" key="1">
    <source>
        <dbReference type="ARBA" id="ARBA00011073"/>
    </source>
</evidence>
<keyword evidence="2" id="KW-0645">Protease</keyword>
<dbReference type="PANTHER" id="PTHR43399:SF4">
    <property type="entry name" value="CELL WALL-ASSOCIATED PROTEASE"/>
    <property type="match status" value="1"/>
</dbReference>
<feature type="region of interest" description="Disordered" evidence="6">
    <location>
        <begin position="39"/>
        <end position="70"/>
    </location>
</feature>
<feature type="compositionally biased region" description="Low complexity" evidence="6">
    <location>
        <begin position="39"/>
        <end position="51"/>
    </location>
</feature>
<evidence type="ECO:0000256" key="4">
    <source>
        <dbReference type="ARBA" id="ARBA00022825"/>
    </source>
</evidence>
<reference evidence="8" key="1">
    <citation type="journal article" date="2014" name="Int. J. Syst. Evol. Microbiol.">
        <title>Complete genome sequence of Corynebacterium casei LMG S-19264T (=DSM 44701T), isolated from a smear-ripened cheese.</title>
        <authorList>
            <consortium name="US DOE Joint Genome Institute (JGI-PGF)"/>
            <person name="Walter F."/>
            <person name="Albersmeier A."/>
            <person name="Kalinowski J."/>
            <person name="Ruckert C."/>
        </authorList>
    </citation>
    <scope>NUCLEOTIDE SEQUENCE</scope>
    <source>
        <strain evidence="8">KCTC 12988</strain>
    </source>
</reference>